<dbReference type="SUPFAM" id="SSF57850">
    <property type="entry name" value="RING/U-box"/>
    <property type="match status" value="1"/>
</dbReference>
<feature type="compositionally biased region" description="Acidic residues" evidence="2">
    <location>
        <begin position="1"/>
        <end position="10"/>
    </location>
</feature>
<keyword evidence="4" id="KW-1185">Reference proteome</keyword>
<evidence type="ECO:0000256" key="2">
    <source>
        <dbReference type="SAM" id="MobiDB-lite"/>
    </source>
</evidence>
<gene>
    <name evidence="5" type="primary">LOC101496304</name>
</gene>
<dbReference type="Pfam" id="PF13639">
    <property type="entry name" value="zf-RING_2"/>
    <property type="match status" value="1"/>
</dbReference>
<dbReference type="PANTHER" id="PTHR46798">
    <property type="entry name" value="OS09G0511500 PROTEIN"/>
    <property type="match status" value="1"/>
</dbReference>
<keyword evidence="1" id="KW-0862">Zinc</keyword>
<dbReference type="KEGG" id="cam:101496304"/>
<dbReference type="Proteomes" id="UP000087171">
    <property type="component" value="Chromosome Ca4"/>
</dbReference>
<dbReference type="InterPro" id="IPR013083">
    <property type="entry name" value="Znf_RING/FYVE/PHD"/>
</dbReference>
<organism evidence="4 5">
    <name type="scientific">Cicer arietinum</name>
    <name type="common">Chickpea</name>
    <name type="synonym">Garbanzo</name>
    <dbReference type="NCBI Taxonomy" id="3827"/>
    <lineage>
        <taxon>Eukaryota</taxon>
        <taxon>Viridiplantae</taxon>
        <taxon>Streptophyta</taxon>
        <taxon>Embryophyta</taxon>
        <taxon>Tracheophyta</taxon>
        <taxon>Spermatophyta</taxon>
        <taxon>Magnoliopsida</taxon>
        <taxon>eudicotyledons</taxon>
        <taxon>Gunneridae</taxon>
        <taxon>Pentapetalae</taxon>
        <taxon>rosids</taxon>
        <taxon>fabids</taxon>
        <taxon>Fabales</taxon>
        <taxon>Fabaceae</taxon>
        <taxon>Papilionoideae</taxon>
        <taxon>50 kb inversion clade</taxon>
        <taxon>NPAAA clade</taxon>
        <taxon>Hologalegina</taxon>
        <taxon>IRL clade</taxon>
        <taxon>Cicereae</taxon>
        <taxon>Cicer</taxon>
    </lineage>
</organism>
<reference evidence="4" key="1">
    <citation type="journal article" date="2013" name="Nat. Biotechnol.">
        <title>Draft genome sequence of chickpea (Cicer arietinum) provides a resource for trait improvement.</title>
        <authorList>
            <person name="Varshney R.K."/>
            <person name="Song C."/>
            <person name="Saxena R.K."/>
            <person name="Azam S."/>
            <person name="Yu S."/>
            <person name="Sharpe A.G."/>
            <person name="Cannon S."/>
            <person name="Baek J."/>
            <person name="Rosen B.D."/>
            <person name="Tar'an B."/>
            <person name="Millan T."/>
            <person name="Zhang X."/>
            <person name="Ramsay L.D."/>
            <person name="Iwata A."/>
            <person name="Wang Y."/>
            <person name="Nelson W."/>
            <person name="Farmer A.D."/>
            <person name="Gaur P.M."/>
            <person name="Soderlund C."/>
            <person name="Penmetsa R.V."/>
            <person name="Xu C."/>
            <person name="Bharti A.K."/>
            <person name="He W."/>
            <person name="Winter P."/>
            <person name="Zhao S."/>
            <person name="Hane J.K."/>
            <person name="Carrasquilla-Garcia N."/>
            <person name="Condie J.A."/>
            <person name="Upadhyaya H.D."/>
            <person name="Luo M.C."/>
            <person name="Thudi M."/>
            <person name="Gowda C.L."/>
            <person name="Singh N.P."/>
            <person name="Lichtenzveig J."/>
            <person name="Gali K.K."/>
            <person name="Rubio J."/>
            <person name="Nadarajan N."/>
            <person name="Dolezel J."/>
            <person name="Bansal K.C."/>
            <person name="Xu X."/>
            <person name="Edwards D."/>
            <person name="Zhang G."/>
            <person name="Kahl G."/>
            <person name="Gil J."/>
            <person name="Singh K.B."/>
            <person name="Datta S.K."/>
            <person name="Jackson S.A."/>
            <person name="Wang J."/>
            <person name="Cook D.R."/>
        </authorList>
    </citation>
    <scope>NUCLEOTIDE SEQUENCE [LARGE SCALE GENOMIC DNA]</scope>
    <source>
        <strain evidence="4">cv. CDC Frontier</strain>
    </source>
</reference>
<dbReference type="PANTHER" id="PTHR46798:SF3">
    <property type="entry name" value="RING FINGER FAMILY PROTEIN"/>
    <property type="match status" value="1"/>
</dbReference>
<dbReference type="OrthoDB" id="8062037at2759"/>
<accession>A0A1S2XWQ0</accession>
<dbReference type="GO" id="GO:0004842">
    <property type="term" value="F:ubiquitin-protein transferase activity"/>
    <property type="evidence" value="ECO:0007669"/>
    <property type="project" value="InterPro"/>
</dbReference>
<feature type="region of interest" description="Disordered" evidence="2">
    <location>
        <begin position="391"/>
        <end position="434"/>
    </location>
</feature>
<evidence type="ECO:0000313" key="4">
    <source>
        <dbReference type="Proteomes" id="UP000087171"/>
    </source>
</evidence>
<keyword evidence="1" id="KW-0479">Metal-binding</keyword>
<proteinExistence type="predicted"/>
<dbReference type="GeneID" id="101496304"/>
<dbReference type="InterPro" id="IPR044274">
    <property type="entry name" value="RFI2"/>
</dbReference>
<protein>
    <submittedName>
        <fullName evidence="5">E3 ubiquitin-protein ligase RFI2-like</fullName>
    </submittedName>
</protein>
<keyword evidence="1" id="KW-0863">Zinc-finger</keyword>
<dbReference type="AlphaFoldDB" id="A0A1S2XWQ0"/>
<dbReference type="RefSeq" id="XP_004495706.1">
    <property type="nucleotide sequence ID" value="XM_004495649.3"/>
</dbReference>
<dbReference type="GO" id="GO:0008270">
    <property type="term" value="F:zinc ion binding"/>
    <property type="evidence" value="ECO:0007669"/>
    <property type="project" value="UniProtKB-KW"/>
</dbReference>
<sequence length="434" mass="47782">MGLGKDEEEDIKIHNHHNHNKVVDEGDGRGSKFFGSVSCSICLDVVTDNGDRSLAKLLCGHQFHLDCIGSAFNIKGAMQCPNCRKIEKGQWLYANGCRSYPEFNMDDWTHDEDLYDLNYSEMSFGVHWCPFGNLTRLPSSYEEGEFSSTAYPDMMGQHAVFGEHTAVSSASHPCPYIAYFGPIHPSSSNSGGSVSEAPNFNHWNGSSVPNDMPTSYTFPAMDLHYHSWEHHSPPFSTASSRLVAADQPSASPGSQRPVRGGSDVPRSGSFMHPFLVGHSSAVRAGSSIGSSMIPPYPGSNARARDRVQALQAYYQPQQHPNSTTMRAPVASVTRRASSHSGSTLPVATSSDQSGGFFLIPSSSSSGRNFQEENYLPSRFHTWERDHLPSLSLSQADRDPGWRSYHQNTNRSDPSTRSGSFRLRHGSDRMPSQNR</sequence>
<dbReference type="STRING" id="3827.A0A1S2XWQ0"/>
<evidence type="ECO:0000313" key="5">
    <source>
        <dbReference type="RefSeq" id="XP_004495706.1"/>
    </source>
</evidence>
<feature type="region of interest" description="Disordered" evidence="2">
    <location>
        <begin position="1"/>
        <end position="23"/>
    </location>
</feature>
<feature type="region of interest" description="Disordered" evidence="2">
    <location>
        <begin position="333"/>
        <end position="370"/>
    </location>
</feature>
<feature type="domain" description="RING-type" evidence="3">
    <location>
        <begin position="39"/>
        <end position="84"/>
    </location>
</feature>
<name>A0A1S2XWQ0_CICAR</name>
<evidence type="ECO:0000256" key="1">
    <source>
        <dbReference type="PROSITE-ProRule" id="PRU00175"/>
    </source>
</evidence>
<feature type="region of interest" description="Disordered" evidence="2">
    <location>
        <begin position="236"/>
        <end position="270"/>
    </location>
</feature>
<dbReference type="SMART" id="SM00184">
    <property type="entry name" value="RING"/>
    <property type="match status" value="1"/>
</dbReference>
<dbReference type="eggNOG" id="ENOG502QUWQ">
    <property type="taxonomic scope" value="Eukaryota"/>
</dbReference>
<feature type="compositionally biased region" description="Polar residues" evidence="2">
    <location>
        <begin position="404"/>
        <end position="418"/>
    </location>
</feature>
<dbReference type="PaxDb" id="3827-XP_004495706.1"/>
<dbReference type="InterPro" id="IPR001841">
    <property type="entry name" value="Znf_RING"/>
</dbReference>
<feature type="compositionally biased region" description="Polar residues" evidence="2">
    <location>
        <begin position="334"/>
        <end position="353"/>
    </location>
</feature>
<dbReference type="Gene3D" id="3.30.40.10">
    <property type="entry name" value="Zinc/RING finger domain, C3HC4 (zinc finger)"/>
    <property type="match status" value="1"/>
</dbReference>
<dbReference type="PROSITE" id="PS50089">
    <property type="entry name" value="ZF_RING_2"/>
    <property type="match status" value="1"/>
</dbReference>
<evidence type="ECO:0000259" key="3">
    <source>
        <dbReference type="PROSITE" id="PS50089"/>
    </source>
</evidence>
<reference evidence="5" key="2">
    <citation type="submission" date="2025-08" db="UniProtKB">
        <authorList>
            <consortium name="RefSeq"/>
        </authorList>
    </citation>
    <scope>IDENTIFICATION</scope>
    <source>
        <tissue evidence="5">Etiolated seedlings</tissue>
    </source>
</reference>